<dbReference type="EMBL" id="KD250371">
    <property type="protein sequence ID" value="EMS48657.1"/>
    <property type="molecule type" value="Genomic_DNA"/>
</dbReference>
<name>M7YMU0_TRIUA</name>
<proteinExistence type="predicted"/>
<dbReference type="OMA" id="CNIPWHE"/>
<reference evidence="2" key="1">
    <citation type="journal article" date="2013" name="Nature">
        <title>Draft genome of the wheat A-genome progenitor Triticum urartu.</title>
        <authorList>
            <person name="Ling H.Q."/>
            <person name="Zhao S."/>
            <person name="Liu D."/>
            <person name="Wang J."/>
            <person name="Sun H."/>
            <person name="Zhang C."/>
            <person name="Fan H."/>
            <person name="Li D."/>
            <person name="Dong L."/>
            <person name="Tao Y."/>
            <person name="Gao C."/>
            <person name="Wu H."/>
            <person name="Li Y."/>
            <person name="Cui Y."/>
            <person name="Guo X."/>
            <person name="Zheng S."/>
            <person name="Wang B."/>
            <person name="Yu K."/>
            <person name="Liang Q."/>
            <person name="Yang W."/>
            <person name="Lou X."/>
            <person name="Chen J."/>
            <person name="Feng M."/>
            <person name="Jian J."/>
            <person name="Zhang X."/>
            <person name="Luo G."/>
            <person name="Jiang Y."/>
            <person name="Liu J."/>
            <person name="Wang Z."/>
            <person name="Sha Y."/>
            <person name="Zhang B."/>
            <person name="Wu H."/>
            <person name="Tang D."/>
            <person name="Shen Q."/>
            <person name="Xue P."/>
            <person name="Zou S."/>
            <person name="Wang X."/>
            <person name="Liu X."/>
            <person name="Wang F."/>
            <person name="Yang Y."/>
            <person name="An X."/>
            <person name="Dong Z."/>
            <person name="Zhang K."/>
            <person name="Zhang X."/>
            <person name="Luo M.C."/>
            <person name="Dvorak J."/>
            <person name="Tong Y."/>
            <person name="Wang J."/>
            <person name="Yang H."/>
            <person name="Li Z."/>
            <person name="Wang D."/>
            <person name="Zhang A."/>
            <person name="Wang J."/>
        </authorList>
    </citation>
    <scope>NUCLEOTIDE SEQUENCE</scope>
</reference>
<gene>
    <name evidence="2" type="ORF">TRIUR3_10605</name>
</gene>
<protein>
    <submittedName>
        <fullName evidence="2">Uncharacterized protein</fullName>
    </submittedName>
</protein>
<dbReference type="AlphaFoldDB" id="M7YMU0"/>
<feature type="region of interest" description="Disordered" evidence="1">
    <location>
        <begin position="132"/>
        <end position="156"/>
    </location>
</feature>
<accession>M7YMU0</accession>
<evidence type="ECO:0000313" key="2">
    <source>
        <dbReference type="EMBL" id="EMS48657.1"/>
    </source>
</evidence>
<sequence length="744" mass="82909">MSDQEQSPCSLVYPPEWDTMTADEQMLWFLAQLSAQMDSIKSEFAAARAGDPVGATSQVDLPASPPPATATSSHIDLASTTTSPTIDEEVHDTSPESSLDSNRHVPDTGMDEHTWVEDIPEVVTELAVLPGTPSSTTEARVVPHDASEDSINDKPVTCSTECSNQDNNTRAFPPSVMTVPLLSTAAPTLVTDLIHSGTDAVVQPFRNHDLDVSPGHAGLLIRASPWPSFLVDHIAEGNEVRPTPWSSFQMHFADGNDVRPVPWPSFAGSLEGTTLNYEGLLLQVTYVVQRLPVALNFLREYWRYLPSVRLKSFEVSVPLEKCDCVHLVSADGNEVRPIPWPSFLIGRFMKHLIMLVQVHDSGLISSRFLMELSHVGNLVCGLLGNGIRIFPGQLLCLWSLQQDEDDSCLNTHVKLFHYSKQWFSELCAFAEQEQLTFLVSTKHDCGSEMICYCAHPGTNSNDFTIQSDLPSSFEQLQCGVAWTLSFVRKTTVCRPCLRHDFQFLLPSNNPREVHGLSELQIVEFIEHQFINHVHISELAGCFCLEKLWGAGDIVHQSQEQWNLSEHHFLEQAATCNIPWHEKLLGTMRTMSMYWLFLSQREYKRSDHLDMNCNSKQMIGGSGARIPLTVLLVPFEFRSSFGEIMLGGNAYQLLMVHIATAFPSDLPAKYLFDDTTGPVHHLIQKPIVAKLQQHVTEPGNYFALFQLESPRPLNIIILAQLSCFSKKAICNVLDAAISPTCRSTT</sequence>
<evidence type="ECO:0000256" key="1">
    <source>
        <dbReference type="SAM" id="MobiDB-lite"/>
    </source>
</evidence>
<organism evidence="2">
    <name type="scientific">Triticum urartu</name>
    <name type="common">Red wild einkorn</name>
    <name type="synonym">Crithodium urartu</name>
    <dbReference type="NCBI Taxonomy" id="4572"/>
    <lineage>
        <taxon>Eukaryota</taxon>
        <taxon>Viridiplantae</taxon>
        <taxon>Streptophyta</taxon>
        <taxon>Embryophyta</taxon>
        <taxon>Tracheophyta</taxon>
        <taxon>Spermatophyta</taxon>
        <taxon>Magnoliopsida</taxon>
        <taxon>Liliopsida</taxon>
        <taxon>Poales</taxon>
        <taxon>Poaceae</taxon>
        <taxon>BOP clade</taxon>
        <taxon>Pooideae</taxon>
        <taxon>Triticodae</taxon>
        <taxon>Triticeae</taxon>
        <taxon>Triticinae</taxon>
        <taxon>Triticum</taxon>
    </lineage>
</organism>
<feature type="region of interest" description="Disordered" evidence="1">
    <location>
        <begin position="56"/>
        <end position="108"/>
    </location>
</feature>